<dbReference type="PANTHER" id="PTHR11953:SF0">
    <property type="entry name" value="EXOSOME COMPLEX COMPONENT RRP41"/>
    <property type="match status" value="1"/>
</dbReference>
<evidence type="ECO:0000313" key="9">
    <source>
        <dbReference type="EMBL" id="OAG41801.1"/>
    </source>
</evidence>
<evidence type="ECO:0000256" key="7">
    <source>
        <dbReference type="ARBA" id="ARBA00077929"/>
    </source>
</evidence>
<comment type="similarity">
    <text evidence="3">Belongs to the RNase PH family.</text>
</comment>
<name>A0A177FDL0_9EURO</name>
<comment type="caution">
    <text evidence="9">The sequence shown here is derived from an EMBL/GenBank/DDBJ whole genome shotgun (WGS) entry which is preliminary data.</text>
</comment>
<dbReference type="InterPro" id="IPR036345">
    <property type="entry name" value="ExoRNase_PH_dom2_sf"/>
</dbReference>
<dbReference type="AlphaFoldDB" id="A0A177FDL0"/>
<keyword evidence="10" id="KW-1185">Reference proteome</keyword>
<dbReference type="SUPFAM" id="SSF54211">
    <property type="entry name" value="Ribosomal protein S5 domain 2-like"/>
    <property type="match status" value="1"/>
</dbReference>
<dbReference type="GO" id="GO:0034475">
    <property type="term" value="P:U4 snRNA 3'-end processing"/>
    <property type="evidence" value="ECO:0007669"/>
    <property type="project" value="TreeGrafter"/>
</dbReference>
<accession>A0A177FDL0</accession>
<dbReference type="InterPro" id="IPR027408">
    <property type="entry name" value="PNPase/RNase_PH_dom_sf"/>
</dbReference>
<dbReference type="InterPro" id="IPR050080">
    <property type="entry name" value="RNase_PH"/>
</dbReference>
<dbReference type="OrthoDB" id="437922at2759"/>
<dbReference type="GO" id="GO:0000177">
    <property type="term" value="C:cytoplasmic exosome (RNase complex)"/>
    <property type="evidence" value="ECO:0007669"/>
    <property type="project" value="TreeGrafter"/>
</dbReference>
<dbReference type="FunFam" id="3.30.230.70:FF:000004">
    <property type="entry name" value="Exosome complex component Rrp41"/>
    <property type="match status" value="1"/>
</dbReference>
<reference evidence="9 10" key="1">
    <citation type="submission" date="2016-03" db="EMBL/GenBank/DDBJ databases">
        <title>Draft genome sequence of the Fonsecaea monophora CBS 269.37.</title>
        <authorList>
            <person name="Bombassaro A."/>
            <person name="Vinicius W.A."/>
            <person name="De Hoog S."/>
            <person name="Sun J."/>
            <person name="Souza E.M."/>
            <person name="Raittz R.T."/>
            <person name="Costa F."/>
            <person name="Leao A.C."/>
            <person name="Tadra-Sfeir M.Z."/>
            <person name="Baura V."/>
            <person name="Balsanelli E."/>
            <person name="Pedrosa F.O."/>
            <person name="Moreno L.F."/>
            <person name="Steffens M.B."/>
            <person name="Xi L."/>
            <person name="Bocca A.L."/>
            <person name="Felipe M.S."/>
            <person name="Teixeira M."/>
            <person name="Telles Filho F.Q."/>
            <person name="Azevedo C.M."/>
            <person name="Gomes R."/>
            <person name="Vicente V.A."/>
        </authorList>
    </citation>
    <scope>NUCLEOTIDE SEQUENCE [LARGE SCALE GENOMIC DNA]</scope>
    <source>
        <strain evidence="9 10">CBS 269.37</strain>
    </source>
</reference>
<dbReference type="Gene3D" id="3.30.230.70">
    <property type="entry name" value="GHMP Kinase, N-terminal domain"/>
    <property type="match status" value="1"/>
</dbReference>
<gene>
    <name evidence="9" type="ORF">AYO21_04036</name>
</gene>
<evidence type="ECO:0000256" key="6">
    <source>
        <dbReference type="ARBA" id="ARBA00063066"/>
    </source>
</evidence>
<comment type="subunit">
    <text evidence="6">Component of the RNA exosome complex. Specifically part of the catalytically inactive RNA exosome core complex (Exo-9) which may associate with the catalytic subunits RRP6 and DIS3 in cytoplasmic- and nuclear-specific RNA exosome complex forms. Exo-9 is formed by a hexameric base ring of RNase PH domain-containing subunits and a cap ring consisting of CSL4, RRP4 and RRP40.</text>
</comment>
<protein>
    <recommendedName>
        <fullName evidence="7">Ribosomal RNA-processing protein 41</fullName>
    </recommendedName>
</protein>
<evidence type="ECO:0000256" key="1">
    <source>
        <dbReference type="ARBA" id="ARBA00004496"/>
    </source>
</evidence>
<dbReference type="InterPro" id="IPR001247">
    <property type="entry name" value="ExoRNase_PH_dom1"/>
</dbReference>
<evidence type="ECO:0000256" key="3">
    <source>
        <dbReference type="ARBA" id="ARBA00006678"/>
    </source>
</evidence>
<dbReference type="GO" id="GO:0000176">
    <property type="term" value="C:nuclear exosome (RNase complex)"/>
    <property type="evidence" value="ECO:0007669"/>
    <property type="project" value="TreeGrafter"/>
</dbReference>
<evidence type="ECO:0000256" key="2">
    <source>
        <dbReference type="ARBA" id="ARBA00004604"/>
    </source>
</evidence>
<keyword evidence="5" id="KW-0271">Exosome</keyword>
<dbReference type="RefSeq" id="XP_022513753.1">
    <property type="nucleotide sequence ID" value="XM_022654009.1"/>
</dbReference>
<dbReference type="GO" id="GO:0005730">
    <property type="term" value="C:nucleolus"/>
    <property type="evidence" value="ECO:0007669"/>
    <property type="project" value="UniProtKB-SubCell"/>
</dbReference>
<dbReference type="SUPFAM" id="SSF55666">
    <property type="entry name" value="Ribonuclease PH domain 2-like"/>
    <property type="match status" value="1"/>
</dbReference>
<evidence type="ECO:0000259" key="8">
    <source>
        <dbReference type="Pfam" id="PF01138"/>
    </source>
</evidence>
<dbReference type="EMBL" id="LVKK01000021">
    <property type="protein sequence ID" value="OAG41801.1"/>
    <property type="molecule type" value="Genomic_DNA"/>
</dbReference>
<dbReference type="PANTHER" id="PTHR11953">
    <property type="entry name" value="EXOSOME COMPLEX COMPONENT"/>
    <property type="match status" value="1"/>
</dbReference>
<dbReference type="GO" id="GO:0071051">
    <property type="term" value="P:poly(A)-dependent snoRNA 3'-end processing"/>
    <property type="evidence" value="ECO:0007669"/>
    <property type="project" value="TreeGrafter"/>
</dbReference>
<sequence length="258" mass="28053">MPLDTISTYSHTLLRQDGRRWNELRRITASISTQPSSDGSSMLTMGNTVVLCTVTGPREGRGQRDNNNAIVETDLNVAPFASSERRRRTRTDKQIQELQSTISSSFQSHLFTHLYPRSLITISLHVLSLDGGLLVACLNAASLALVDAGVPMPSILAAVSSGIIVPTDDSKAKVEPVLDLNNAEEQELAYLTLATVSGGEKREDKVSVLMMDSRVEIAASTGKVEAMLATGVDGCKEVRRKMEDVVKKHGAKVMMSRR</sequence>
<dbReference type="GO" id="GO:0016075">
    <property type="term" value="P:rRNA catabolic process"/>
    <property type="evidence" value="ECO:0007669"/>
    <property type="project" value="TreeGrafter"/>
</dbReference>
<proteinExistence type="inferred from homology"/>
<keyword evidence="4" id="KW-0963">Cytoplasm</keyword>
<dbReference type="Proteomes" id="UP000077002">
    <property type="component" value="Unassembled WGS sequence"/>
</dbReference>
<organism evidence="9 10">
    <name type="scientific">Fonsecaea monophora</name>
    <dbReference type="NCBI Taxonomy" id="254056"/>
    <lineage>
        <taxon>Eukaryota</taxon>
        <taxon>Fungi</taxon>
        <taxon>Dikarya</taxon>
        <taxon>Ascomycota</taxon>
        <taxon>Pezizomycotina</taxon>
        <taxon>Eurotiomycetes</taxon>
        <taxon>Chaetothyriomycetidae</taxon>
        <taxon>Chaetothyriales</taxon>
        <taxon>Herpotrichiellaceae</taxon>
        <taxon>Fonsecaea</taxon>
    </lineage>
</organism>
<evidence type="ECO:0000256" key="4">
    <source>
        <dbReference type="ARBA" id="ARBA00022490"/>
    </source>
</evidence>
<dbReference type="Pfam" id="PF01138">
    <property type="entry name" value="RNase_PH"/>
    <property type="match status" value="1"/>
</dbReference>
<dbReference type="GO" id="GO:0003723">
    <property type="term" value="F:RNA binding"/>
    <property type="evidence" value="ECO:0007669"/>
    <property type="project" value="TreeGrafter"/>
</dbReference>
<comment type="subcellular location">
    <subcellularLocation>
        <location evidence="1">Cytoplasm</location>
    </subcellularLocation>
    <subcellularLocation>
        <location evidence="2">Nucleus</location>
        <location evidence="2">Nucleolus</location>
    </subcellularLocation>
</comment>
<dbReference type="GO" id="GO:0071028">
    <property type="term" value="P:nuclear mRNA surveillance"/>
    <property type="evidence" value="ECO:0007669"/>
    <property type="project" value="TreeGrafter"/>
</dbReference>
<evidence type="ECO:0000313" key="10">
    <source>
        <dbReference type="Proteomes" id="UP000077002"/>
    </source>
</evidence>
<dbReference type="InterPro" id="IPR020568">
    <property type="entry name" value="Ribosomal_Su5_D2-typ_SF"/>
</dbReference>
<dbReference type="GeneID" id="34599206"/>
<feature type="domain" description="Exoribonuclease phosphorolytic" evidence="8">
    <location>
        <begin position="23"/>
        <end position="151"/>
    </location>
</feature>
<evidence type="ECO:0000256" key="5">
    <source>
        <dbReference type="ARBA" id="ARBA00022835"/>
    </source>
</evidence>